<dbReference type="KEGG" id="smf:Smon_0130"/>
<evidence type="ECO:0000256" key="1">
    <source>
        <dbReference type="SAM" id="Phobius"/>
    </source>
</evidence>
<keyword evidence="1" id="KW-1133">Transmembrane helix</keyword>
<dbReference type="STRING" id="519441.Smon_0130"/>
<dbReference type="HOGENOM" id="CLU_2025463_0_0_0"/>
<dbReference type="RefSeq" id="WP_012858181.1">
    <property type="nucleotide sequence ID" value="NC_013515.1"/>
</dbReference>
<protein>
    <submittedName>
        <fullName evidence="2">OsmC family protein</fullName>
    </submittedName>
</protein>
<dbReference type="EMBL" id="CP001779">
    <property type="protein sequence ID" value="ACZ00623.1"/>
    <property type="molecule type" value="Genomic_DNA"/>
</dbReference>
<dbReference type="AlphaFoldDB" id="D1AWE7"/>
<dbReference type="Pfam" id="PF02566">
    <property type="entry name" value="OsmC"/>
    <property type="match status" value="1"/>
</dbReference>
<dbReference type="InterPro" id="IPR036102">
    <property type="entry name" value="OsmC/Ohrsf"/>
</dbReference>
<keyword evidence="1" id="KW-0472">Membrane</keyword>
<reference evidence="2 3" key="1">
    <citation type="journal article" date="2009" name="Stand. Genomic Sci.">
        <title>Complete genome sequence of Streptobacillus moniliformis type strain (9901T).</title>
        <authorList>
            <person name="Nolan M."/>
            <person name="Gronow S."/>
            <person name="Lapidus A."/>
            <person name="Ivanova N."/>
            <person name="Copeland A."/>
            <person name="Lucas S."/>
            <person name="Del Rio T.G."/>
            <person name="Chen F."/>
            <person name="Tice H."/>
            <person name="Pitluck S."/>
            <person name="Cheng J.F."/>
            <person name="Sims D."/>
            <person name="Meincke L."/>
            <person name="Bruce D."/>
            <person name="Goodwin L."/>
            <person name="Brettin T."/>
            <person name="Han C."/>
            <person name="Detter J.C."/>
            <person name="Ovchinikova G."/>
            <person name="Pati A."/>
            <person name="Mavromatis K."/>
            <person name="Mikhailova N."/>
            <person name="Chen A."/>
            <person name="Palaniappan K."/>
            <person name="Land M."/>
            <person name="Hauser L."/>
            <person name="Chang Y.J."/>
            <person name="Jeffries C.D."/>
            <person name="Rohde M."/>
            <person name="Sproer C."/>
            <person name="Goker M."/>
            <person name="Bristow J."/>
            <person name="Eisen J.A."/>
            <person name="Markowitz V."/>
            <person name="Hugenholtz P."/>
            <person name="Kyrpides N.C."/>
            <person name="Klenk H.P."/>
            <person name="Chain P."/>
        </authorList>
    </citation>
    <scope>NUCLEOTIDE SEQUENCE [LARGE SCALE GENOMIC DNA]</scope>
    <source>
        <strain evidence="3">ATCC 14647 / DSM 12112 / NCTC 10651 / 9901</strain>
    </source>
</reference>
<dbReference type="Proteomes" id="UP000002072">
    <property type="component" value="Chromosome"/>
</dbReference>
<dbReference type="Gene3D" id="3.30.300.20">
    <property type="match status" value="1"/>
</dbReference>
<feature type="transmembrane region" description="Helical" evidence="1">
    <location>
        <begin position="38"/>
        <end position="57"/>
    </location>
</feature>
<dbReference type="eggNOG" id="COG1765">
    <property type="taxonomic scope" value="Bacteria"/>
</dbReference>
<dbReference type="GeneID" id="29673615"/>
<dbReference type="OrthoDB" id="2990196at2"/>
<dbReference type="InterPro" id="IPR015946">
    <property type="entry name" value="KH_dom-like_a/b"/>
</dbReference>
<evidence type="ECO:0000313" key="2">
    <source>
        <dbReference type="EMBL" id="ACZ00623.1"/>
    </source>
</evidence>
<keyword evidence="3" id="KW-1185">Reference proteome</keyword>
<accession>D1AWE7</accession>
<organism evidence="2 3">
    <name type="scientific">Streptobacillus moniliformis (strain ATCC 14647 / DSM 12112 / NCTC 10651 / 9901)</name>
    <dbReference type="NCBI Taxonomy" id="519441"/>
    <lineage>
        <taxon>Bacteria</taxon>
        <taxon>Fusobacteriati</taxon>
        <taxon>Fusobacteriota</taxon>
        <taxon>Fusobacteriia</taxon>
        <taxon>Fusobacteriales</taxon>
        <taxon>Leptotrichiaceae</taxon>
        <taxon>Streptobacillus</taxon>
    </lineage>
</organism>
<gene>
    <name evidence="2" type="ordered locus">Smon_0130</name>
</gene>
<name>D1AWE7_STRM9</name>
<evidence type="ECO:0000313" key="3">
    <source>
        <dbReference type="Proteomes" id="UP000002072"/>
    </source>
</evidence>
<dbReference type="InterPro" id="IPR003718">
    <property type="entry name" value="OsmC/Ohr_fam"/>
</dbReference>
<keyword evidence="1" id="KW-0812">Transmembrane</keyword>
<dbReference type="SUPFAM" id="SSF82784">
    <property type="entry name" value="OsmC-like"/>
    <property type="match status" value="1"/>
</dbReference>
<sequence length="122" mass="13640">MYITKGESIKGYEVSTETNGSVYNMDYKKLNPIGTSPVGLLNSALVGCIIMVIRSYFSIMGMDVKVEAISKLDGMNIEMDIKLDIEVSEAEIQRILAYVEEKCTVHKMISKEVKIIKNIRGI</sequence>
<proteinExistence type="predicted"/>